<evidence type="ECO:0000313" key="2">
    <source>
        <dbReference type="Proteomes" id="UP001596096"/>
    </source>
</evidence>
<reference evidence="2" key="1">
    <citation type="journal article" date="2019" name="Int. J. Syst. Evol. Microbiol.">
        <title>The Global Catalogue of Microorganisms (GCM) 10K type strain sequencing project: providing services to taxonomists for standard genome sequencing and annotation.</title>
        <authorList>
            <consortium name="The Broad Institute Genomics Platform"/>
            <consortium name="The Broad Institute Genome Sequencing Center for Infectious Disease"/>
            <person name="Wu L."/>
            <person name="Ma J."/>
        </authorList>
    </citation>
    <scope>NUCLEOTIDE SEQUENCE [LARGE SCALE GENOMIC DNA]</scope>
    <source>
        <strain evidence="2">CGMCC 4.7106</strain>
    </source>
</reference>
<accession>A0ABW1BLZ2</accession>
<evidence type="ECO:0000313" key="1">
    <source>
        <dbReference type="EMBL" id="MFC5814072.1"/>
    </source>
</evidence>
<comment type="caution">
    <text evidence="1">The sequence shown here is derived from an EMBL/GenBank/DDBJ whole genome shotgun (WGS) entry which is preliminary data.</text>
</comment>
<gene>
    <name evidence="1" type="ORF">ACFPUY_03185</name>
</gene>
<dbReference type="Proteomes" id="UP001596096">
    <property type="component" value="Unassembled WGS sequence"/>
</dbReference>
<dbReference type="InterPro" id="IPR009959">
    <property type="entry name" value="Cyclase_SnoaL-like"/>
</dbReference>
<proteinExistence type="predicted"/>
<sequence>MVVDGDRVAARLVDTGTPVKEGNGLAPTGASVSFAETAFYRVEDGRFKSMWYLMDADTVRRQLAGRPAD</sequence>
<protein>
    <submittedName>
        <fullName evidence="1">Ester cyclase</fullName>
    </submittedName>
</protein>
<dbReference type="Pfam" id="PF07366">
    <property type="entry name" value="SnoaL"/>
    <property type="match status" value="1"/>
</dbReference>
<name>A0ABW1BLZ2_9ACTN</name>
<dbReference type="EMBL" id="JBHSNW010000001">
    <property type="protein sequence ID" value="MFC5814072.1"/>
    <property type="molecule type" value="Genomic_DNA"/>
</dbReference>
<organism evidence="1 2">
    <name type="scientific">Nonomuraea harbinensis</name>
    <dbReference type="NCBI Taxonomy" id="1286938"/>
    <lineage>
        <taxon>Bacteria</taxon>
        <taxon>Bacillati</taxon>
        <taxon>Actinomycetota</taxon>
        <taxon>Actinomycetes</taxon>
        <taxon>Streptosporangiales</taxon>
        <taxon>Streptosporangiaceae</taxon>
        <taxon>Nonomuraea</taxon>
    </lineage>
</organism>
<keyword evidence="2" id="KW-1185">Reference proteome</keyword>
<dbReference type="RefSeq" id="WP_219545027.1">
    <property type="nucleotide sequence ID" value="NZ_JAHKRN010000012.1"/>
</dbReference>